<gene>
    <name evidence="5" type="ORF">NEZAVI_LOCUS7769</name>
</gene>
<reference evidence="5" key="1">
    <citation type="submission" date="2022-01" db="EMBL/GenBank/DDBJ databases">
        <authorList>
            <person name="King R."/>
        </authorList>
    </citation>
    <scope>NUCLEOTIDE SEQUENCE</scope>
</reference>
<evidence type="ECO:0000256" key="3">
    <source>
        <dbReference type="ARBA" id="ARBA00023002"/>
    </source>
</evidence>
<accession>A0A9P0H9S3</accession>
<dbReference type="AlphaFoldDB" id="A0A9P0H9S3"/>
<evidence type="ECO:0000256" key="1">
    <source>
        <dbReference type="ARBA" id="ARBA00006484"/>
    </source>
</evidence>
<evidence type="ECO:0000313" key="5">
    <source>
        <dbReference type="EMBL" id="CAH1398041.1"/>
    </source>
</evidence>
<dbReference type="InterPro" id="IPR051935">
    <property type="entry name" value="HSDL2"/>
</dbReference>
<protein>
    <recommendedName>
        <fullName evidence="4">SCP2 domain-containing protein</fullName>
    </recommendedName>
</protein>
<dbReference type="SUPFAM" id="SSF55718">
    <property type="entry name" value="SCP-like"/>
    <property type="match status" value="1"/>
</dbReference>
<evidence type="ECO:0000313" key="6">
    <source>
        <dbReference type="Proteomes" id="UP001152798"/>
    </source>
</evidence>
<sequence length="254" mass="27967">MMNTRKLTEKTFKAVKDINAAISHHHSKLQGNLHKETKQVEATSHVLRSSSSGMAATKQYDFSENRTSGTVFLSNEHFNLPLHTSKYRVSCTLASYSSSTGVVPAPSEFIGGIATSALGPKYDKNLMKQQSRMMSTRAVNANRGTIEGIITNLNEKFNADIVNDTQAIYQFNILSGDRREIYYIDLRNGSGSAGKGKSEGNPDTIFSIDAENFNRLVEGNLRAPTAFMTGRMKISGSMQKAAKLEKLFVTLLNN</sequence>
<dbReference type="InterPro" id="IPR036527">
    <property type="entry name" value="SCP2_sterol-bd_dom_sf"/>
</dbReference>
<dbReference type="Proteomes" id="UP001152798">
    <property type="component" value="Chromosome 4"/>
</dbReference>
<dbReference type="GO" id="GO:0016491">
    <property type="term" value="F:oxidoreductase activity"/>
    <property type="evidence" value="ECO:0007669"/>
    <property type="project" value="UniProtKB-KW"/>
</dbReference>
<comment type="similarity">
    <text evidence="1">Belongs to the short-chain dehydrogenases/reductases (SDR) family.</text>
</comment>
<evidence type="ECO:0000256" key="2">
    <source>
        <dbReference type="ARBA" id="ARBA00022857"/>
    </source>
</evidence>
<keyword evidence="2" id="KW-0521">NADP</keyword>
<dbReference type="PANTHER" id="PTHR42808:SF3">
    <property type="entry name" value="HYDROXYSTEROID DEHYDROGENASE-LIKE PROTEIN 2"/>
    <property type="match status" value="1"/>
</dbReference>
<dbReference type="Gene3D" id="3.30.1050.10">
    <property type="entry name" value="SCP2 sterol-binding domain"/>
    <property type="match status" value="1"/>
</dbReference>
<dbReference type="GO" id="GO:0005739">
    <property type="term" value="C:mitochondrion"/>
    <property type="evidence" value="ECO:0007669"/>
    <property type="project" value="TreeGrafter"/>
</dbReference>
<organism evidence="5 6">
    <name type="scientific">Nezara viridula</name>
    <name type="common">Southern green stink bug</name>
    <name type="synonym">Cimex viridulus</name>
    <dbReference type="NCBI Taxonomy" id="85310"/>
    <lineage>
        <taxon>Eukaryota</taxon>
        <taxon>Metazoa</taxon>
        <taxon>Ecdysozoa</taxon>
        <taxon>Arthropoda</taxon>
        <taxon>Hexapoda</taxon>
        <taxon>Insecta</taxon>
        <taxon>Pterygota</taxon>
        <taxon>Neoptera</taxon>
        <taxon>Paraneoptera</taxon>
        <taxon>Hemiptera</taxon>
        <taxon>Heteroptera</taxon>
        <taxon>Panheteroptera</taxon>
        <taxon>Pentatomomorpha</taxon>
        <taxon>Pentatomoidea</taxon>
        <taxon>Pentatomidae</taxon>
        <taxon>Pentatominae</taxon>
        <taxon>Nezara</taxon>
    </lineage>
</organism>
<feature type="domain" description="SCP2" evidence="4">
    <location>
        <begin position="157"/>
        <end position="248"/>
    </location>
</feature>
<dbReference type="EMBL" id="OV725080">
    <property type="protein sequence ID" value="CAH1398041.1"/>
    <property type="molecule type" value="Genomic_DNA"/>
</dbReference>
<dbReference type="Pfam" id="PF02036">
    <property type="entry name" value="SCP2"/>
    <property type="match status" value="1"/>
</dbReference>
<dbReference type="OrthoDB" id="5327538at2759"/>
<name>A0A9P0H9S3_NEZVI</name>
<keyword evidence="6" id="KW-1185">Reference proteome</keyword>
<dbReference type="PANTHER" id="PTHR42808">
    <property type="entry name" value="HYDROXYSTEROID DEHYDROGENASE-LIKE PROTEIN 2"/>
    <property type="match status" value="1"/>
</dbReference>
<dbReference type="InterPro" id="IPR003033">
    <property type="entry name" value="SCP2_sterol-bd_dom"/>
</dbReference>
<evidence type="ECO:0000259" key="4">
    <source>
        <dbReference type="Pfam" id="PF02036"/>
    </source>
</evidence>
<proteinExistence type="inferred from homology"/>
<keyword evidence="3" id="KW-0560">Oxidoreductase</keyword>